<feature type="chain" id="PRO_5022181064" description="Pentapeptide MXKDX repeat protein" evidence="2">
    <location>
        <begin position="26"/>
        <end position="82"/>
    </location>
</feature>
<accession>A0A557RY46</accession>
<feature type="compositionally biased region" description="Basic and acidic residues" evidence="1">
    <location>
        <begin position="62"/>
        <end position="76"/>
    </location>
</feature>
<evidence type="ECO:0000313" key="3">
    <source>
        <dbReference type="EMBL" id="TVO70083.1"/>
    </source>
</evidence>
<feature type="region of interest" description="Disordered" evidence="1">
    <location>
        <begin position="62"/>
        <end position="82"/>
    </location>
</feature>
<keyword evidence="2" id="KW-0732">Signal</keyword>
<dbReference type="Proteomes" id="UP000316649">
    <property type="component" value="Unassembled WGS sequence"/>
</dbReference>
<dbReference type="AlphaFoldDB" id="A0A557RY46"/>
<dbReference type="RefSeq" id="WP_144360363.1">
    <property type="nucleotide sequence ID" value="NZ_VMNH01000027.1"/>
</dbReference>
<sequence>MCKLITVLKICSIAVMMSALSVASAGNMVKDGSGNPVMFMGMEKPMMADKMDKKMDHKMDKMEKKEMMDDKMDKKMMDKKKM</sequence>
<keyword evidence="4" id="KW-1185">Reference proteome</keyword>
<organism evidence="3 4">
    <name type="scientific">Sedimenticola selenatireducens</name>
    <dbReference type="NCBI Taxonomy" id="191960"/>
    <lineage>
        <taxon>Bacteria</taxon>
        <taxon>Pseudomonadati</taxon>
        <taxon>Pseudomonadota</taxon>
        <taxon>Gammaproteobacteria</taxon>
        <taxon>Chromatiales</taxon>
        <taxon>Sedimenticolaceae</taxon>
        <taxon>Sedimenticola</taxon>
    </lineage>
</organism>
<gene>
    <name evidence="3" type="ORF">FHP88_17330</name>
</gene>
<comment type="caution">
    <text evidence="3">The sequence shown here is derived from an EMBL/GenBank/DDBJ whole genome shotgun (WGS) entry which is preliminary data.</text>
</comment>
<evidence type="ECO:0000313" key="4">
    <source>
        <dbReference type="Proteomes" id="UP000316649"/>
    </source>
</evidence>
<protein>
    <recommendedName>
        <fullName evidence="5">Pentapeptide MXKDX repeat protein</fullName>
    </recommendedName>
</protein>
<reference evidence="3 4" key="1">
    <citation type="submission" date="2019-07" db="EMBL/GenBank/DDBJ databases">
        <title>The pathways for chlorine oxyanion respiration interact through the shared metabolite chlorate.</title>
        <authorList>
            <person name="Barnum T.P."/>
            <person name="Cheng Y."/>
            <person name="Hill K.A."/>
            <person name="Lucas L.N."/>
            <person name="Carlson H.K."/>
            <person name="Coates J.D."/>
        </authorList>
    </citation>
    <scope>NUCLEOTIDE SEQUENCE [LARGE SCALE GENOMIC DNA]</scope>
    <source>
        <strain evidence="3 4">BK-1</strain>
    </source>
</reference>
<proteinExistence type="predicted"/>
<evidence type="ECO:0000256" key="2">
    <source>
        <dbReference type="SAM" id="SignalP"/>
    </source>
</evidence>
<feature type="signal peptide" evidence="2">
    <location>
        <begin position="1"/>
        <end position="25"/>
    </location>
</feature>
<evidence type="ECO:0008006" key="5">
    <source>
        <dbReference type="Google" id="ProtNLM"/>
    </source>
</evidence>
<evidence type="ECO:0000256" key="1">
    <source>
        <dbReference type="SAM" id="MobiDB-lite"/>
    </source>
</evidence>
<dbReference type="EMBL" id="VMNH01000027">
    <property type="protein sequence ID" value="TVO70083.1"/>
    <property type="molecule type" value="Genomic_DNA"/>
</dbReference>
<name>A0A557RY46_9GAMM</name>